<sequence>MNDSSPAAYIHMVQHMIETCLRFNMNKEECVEALSRNANINPIIISTVWKELVKENKEFFEMYEQKFKKNKPMSEDETNKMIHNIIGGSSDD</sequence>
<dbReference type="Proteomes" id="UP000694864">
    <property type="component" value="Chromosome 9"/>
</dbReference>
<keyword evidence="2" id="KW-1185">Reference proteome</keyword>
<accession>A0ABM1QF99</accession>
<name>A0ABM1QF99_CAMSA</name>
<gene>
    <name evidence="3" type="primary">LOC109126381</name>
</gene>
<reference evidence="2" key="1">
    <citation type="journal article" date="2014" name="Nat. Commun.">
        <title>The emerging biofuel crop Camelina sativa retains a highly undifferentiated hexaploid genome structure.</title>
        <authorList>
            <person name="Kagale S."/>
            <person name="Koh C."/>
            <person name="Nixon J."/>
            <person name="Bollina V."/>
            <person name="Clarke W.E."/>
            <person name="Tuteja R."/>
            <person name="Spillane C."/>
            <person name="Robinson S.J."/>
            <person name="Links M.G."/>
            <person name="Clarke C."/>
            <person name="Higgins E.E."/>
            <person name="Huebert T."/>
            <person name="Sharpe A.G."/>
            <person name="Parkin I.A."/>
        </authorList>
    </citation>
    <scope>NUCLEOTIDE SEQUENCE [LARGE SCALE GENOMIC DNA]</scope>
    <source>
        <strain evidence="2">cv. DH55</strain>
    </source>
</reference>
<evidence type="ECO:0000313" key="3">
    <source>
        <dbReference type="RefSeq" id="XP_019085437.1"/>
    </source>
</evidence>
<dbReference type="Pfam" id="PF09713">
    <property type="entry name" value="A_thal_3526"/>
    <property type="match status" value="1"/>
</dbReference>
<dbReference type="PANTHER" id="PTHR31871">
    <property type="entry name" value="OS02G0137100 PROTEIN"/>
    <property type="match status" value="1"/>
</dbReference>
<feature type="region of interest" description="Disordered" evidence="1">
    <location>
        <begin position="70"/>
        <end position="92"/>
    </location>
</feature>
<dbReference type="RefSeq" id="XP_019085437.1">
    <property type="nucleotide sequence ID" value="XM_019229892.1"/>
</dbReference>
<evidence type="ECO:0000256" key="1">
    <source>
        <dbReference type="SAM" id="MobiDB-lite"/>
    </source>
</evidence>
<feature type="compositionally biased region" description="Basic and acidic residues" evidence="1">
    <location>
        <begin position="70"/>
        <end position="80"/>
    </location>
</feature>
<dbReference type="NCBIfam" id="TIGR01589">
    <property type="entry name" value="A_thal_3526"/>
    <property type="match status" value="1"/>
</dbReference>
<dbReference type="InterPro" id="IPR006476">
    <property type="entry name" value="CHP01589_pln"/>
</dbReference>
<protein>
    <submittedName>
        <fullName evidence="3">Uncharacterized protein LOC109126381</fullName>
    </submittedName>
</protein>
<reference evidence="3" key="2">
    <citation type="submission" date="2025-08" db="UniProtKB">
        <authorList>
            <consortium name="RefSeq"/>
        </authorList>
    </citation>
    <scope>IDENTIFICATION</scope>
    <source>
        <tissue evidence="3">Leaf</tissue>
    </source>
</reference>
<proteinExistence type="predicted"/>
<dbReference type="PANTHER" id="PTHR31871:SF58">
    <property type="entry name" value="ANGIOTENSIN-CONVERTING ENZYME 2"/>
    <property type="match status" value="1"/>
</dbReference>
<dbReference type="GeneID" id="109126381"/>
<organism evidence="2 3">
    <name type="scientific">Camelina sativa</name>
    <name type="common">False flax</name>
    <name type="synonym">Myagrum sativum</name>
    <dbReference type="NCBI Taxonomy" id="90675"/>
    <lineage>
        <taxon>Eukaryota</taxon>
        <taxon>Viridiplantae</taxon>
        <taxon>Streptophyta</taxon>
        <taxon>Embryophyta</taxon>
        <taxon>Tracheophyta</taxon>
        <taxon>Spermatophyta</taxon>
        <taxon>Magnoliopsida</taxon>
        <taxon>eudicotyledons</taxon>
        <taxon>Gunneridae</taxon>
        <taxon>Pentapetalae</taxon>
        <taxon>rosids</taxon>
        <taxon>malvids</taxon>
        <taxon>Brassicales</taxon>
        <taxon>Brassicaceae</taxon>
        <taxon>Camelineae</taxon>
        <taxon>Camelina</taxon>
    </lineage>
</organism>
<evidence type="ECO:0000313" key="2">
    <source>
        <dbReference type="Proteomes" id="UP000694864"/>
    </source>
</evidence>